<dbReference type="Gene3D" id="2.50.20.10">
    <property type="entry name" value="Lipoprotein localisation LolA/LolB/LppX"/>
    <property type="match status" value="1"/>
</dbReference>
<dbReference type="CDD" id="cd16329">
    <property type="entry name" value="LolA_like"/>
    <property type="match status" value="1"/>
</dbReference>
<comment type="caution">
    <text evidence="2">The sequence shown here is derived from an EMBL/GenBank/DDBJ whole genome shotgun (WGS) entry which is preliminary data.</text>
</comment>
<dbReference type="EMBL" id="LACC01000014">
    <property type="protein sequence ID" value="KJZ46278.1"/>
    <property type="molecule type" value="Genomic_DNA"/>
</dbReference>
<evidence type="ECO:0000313" key="3">
    <source>
        <dbReference type="Proteomes" id="UP000033588"/>
    </source>
</evidence>
<name>A0A0F4TP94_PSEFL</name>
<evidence type="ECO:0000256" key="1">
    <source>
        <dbReference type="SAM" id="SignalP"/>
    </source>
</evidence>
<dbReference type="Proteomes" id="UP000033588">
    <property type="component" value="Unassembled WGS sequence"/>
</dbReference>
<accession>A0A0F4TP94</accession>
<evidence type="ECO:0000313" key="2">
    <source>
        <dbReference type="EMBL" id="KJZ46278.1"/>
    </source>
</evidence>
<proteinExistence type="predicted"/>
<dbReference type="Pfam" id="PF07044">
    <property type="entry name" value="DUF1329"/>
    <property type="match status" value="1"/>
</dbReference>
<feature type="chain" id="PRO_5002479040" description="DUF1329 domain-containing protein" evidence="1">
    <location>
        <begin position="26"/>
        <end position="450"/>
    </location>
</feature>
<protein>
    <recommendedName>
        <fullName evidence="4">DUF1329 domain-containing protein</fullName>
    </recommendedName>
</protein>
<keyword evidence="1" id="KW-0732">Signal</keyword>
<sequence length="450" mass="50438">MNLTMTGFPFALSLITVLCCSPALAKQSDATRLDNTLTPIGAERGANADGSIPAWSGGLKPGAAAVSSDGNYADPFAGEKPLYTVDKSNLAQYKPQLSPGQQAMFSRYPEYHMRVFATHRTARLPQKYQEQTRANLATVSLEEGGYGLKGYQFGVPFPEPTDALEVLWNHLTRFRGGAVRREFASAVVQARGDSTVVTYDAMSAFRENVTDIEPDANVLFFNRVLTLTPSRYSGEVTLIQEPLNQITEPRAAWQYIPGQRRVRRAPTVAYDSSARYSFGQVVSDSVDGYNGAPDRYDWKLIGKQEMLVGYNAFQLANKALKYADILKPGYLNPDLVRYEKHRVWVIEASLKPTARHVYAKRRFYIDEDSWQIMASDIYDSRGELWRNYEAYLTQQHDIELPITAVEATYDLISGGYATNYMTNEVPKKMDVGFTTQKAEFTPAQLKRLGK</sequence>
<dbReference type="InterPro" id="IPR010752">
    <property type="entry name" value="DUF1329"/>
</dbReference>
<dbReference type="AlphaFoldDB" id="A0A0F4TP94"/>
<reference evidence="2 3" key="1">
    <citation type="submission" date="2015-03" db="EMBL/GenBank/DDBJ databases">
        <title>Comparative genomics of Pseudomonas insights into diversity of traits involved in vanlence and defense.</title>
        <authorList>
            <person name="Qin Y."/>
        </authorList>
    </citation>
    <scope>NUCLEOTIDE SEQUENCE [LARGE SCALE GENOMIC DNA]</scope>
    <source>
        <strain evidence="2 3">C8</strain>
    </source>
</reference>
<dbReference type="PATRIC" id="fig|294.132.peg.1304"/>
<evidence type="ECO:0008006" key="4">
    <source>
        <dbReference type="Google" id="ProtNLM"/>
    </source>
</evidence>
<dbReference type="OrthoDB" id="178023at2"/>
<organism evidence="2 3">
    <name type="scientific">Pseudomonas fluorescens</name>
    <dbReference type="NCBI Taxonomy" id="294"/>
    <lineage>
        <taxon>Bacteria</taxon>
        <taxon>Pseudomonadati</taxon>
        <taxon>Pseudomonadota</taxon>
        <taxon>Gammaproteobacteria</taxon>
        <taxon>Pseudomonadales</taxon>
        <taxon>Pseudomonadaceae</taxon>
        <taxon>Pseudomonas</taxon>
    </lineage>
</organism>
<gene>
    <name evidence="2" type="ORF">VC35_12745</name>
</gene>
<feature type="signal peptide" evidence="1">
    <location>
        <begin position="1"/>
        <end position="25"/>
    </location>
</feature>